<dbReference type="Pfam" id="PF00071">
    <property type="entry name" value="Ras"/>
    <property type="match status" value="1"/>
</dbReference>
<comment type="catalytic activity">
    <reaction evidence="12">
        <text>GTP + H2O = GDP + phosphate + H(+)</text>
        <dbReference type="Rhea" id="RHEA:19669"/>
        <dbReference type="ChEBI" id="CHEBI:15377"/>
        <dbReference type="ChEBI" id="CHEBI:15378"/>
        <dbReference type="ChEBI" id="CHEBI:37565"/>
        <dbReference type="ChEBI" id="CHEBI:43474"/>
        <dbReference type="ChEBI" id="CHEBI:58189"/>
        <dbReference type="EC" id="3.6.5.2"/>
    </reaction>
</comment>
<dbReference type="GO" id="GO:0007165">
    <property type="term" value="P:signal transduction"/>
    <property type="evidence" value="ECO:0007669"/>
    <property type="project" value="InterPro"/>
</dbReference>
<proteinExistence type="inferred from homology"/>
<dbReference type="PROSITE" id="PS51420">
    <property type="entry name" value="RHO"/>
    <property type="match status" value="1"/>
</dbReference>
<dbReference type="EC" id="3.6.5.2" evidence="3"/>
<keyword evidence="11" id="KW-0636">Prenylation</keyword>
<dbReference type="Gene3D" id="3.40.50.300">
    <property type="entry name" value="P-loop containing nucleotide triphosphate hydrolases"/>
    <property type="match status" value="1"/>
</dbReference>
<evidence type="ECO:0000256" key="5">
    <source>
        <dbReference type="ARBA" id="ARBA00022481"/>
    </source>
</evidence>
<name>A0A9P8PKM9_9ASCO</name>
<evidence type="ECO:0000256" key="14">
    <source>
        <dbReference type="SAM" id="MobiDB-lite"/>
    </source>
</evidence>
<dbReference type="SMART" id="SM00174">
    <property type="entry name" value="RHO"/>
    <property type="match status" value="1"/>
</dbReference>
<protein>
    <recommendedName>
        <fullName evidence="13">Ras-related protein RSR1</fullName>
        <ecNumber evidence="3">3.6.5.2</ecNumber>
    </recommendedName>
</protein>
<evidence type="ECO:0000256" key="12">
    <source>
        <dbReference type="ARBA" id="ARBA00048098"/>
    </source>
</evidence>
<evidence type="ECO:0000256" key="4">
    <source>
        <dbReference type="ARBA" id="ARBA00022475"/>
    </source>
</evidence>
<evidence type="ECO:0000256" key="9">
    <source>
        <dbReference type="ARBA" id="ARBA00023136"/>
    </source>
</evidence>
<dbReference type="GO" id="GO:0005886">
    <property type="term" value="C:plasma membrane"/>
    <property type="evidence" value="ECO:0007669"/>
    <property type="project" value="UniProtKB-SubCell"/>
</dbReference>
<feature type="region of interest" description="Disordered" evidence="14">
    <location>
        <begin position="202"/>
        <end position="261"/>
    </location>
</feature>
<evidence type="ECO:0000256" key="11">
    <source>
        <dbReference type="ARBA" id="ARBA00023289"/>
    </source>
</evidence>
<dbReference type="InterPro" id="IPR020849">
    <property type="entry name" value="Small_GTPase_Ras-type"/>
</dbReference>
<dbReference type="GO" id="GO:2000114">
    <property type="term" value="P:regulation of establishment of cell polarity"/>
    <property type="evidence" value="ECO:0007669"/>
    <property type="project" value="UniProtKB-ARBA"/>
</dbReference>
<sequence>MRDYKIVVLGAGGVGKSSLTVQFVQGVYIDSYDPTIEDSYRKQIEVDGRACDLEILDTAGVAQFTAMRELYIKSGKGFLLVYSVTDESSLQELLALRDQVLRIKDSDNVPMVLIGNKCDLIDERILNPQDGIKISENWGRVPFYETSAMHKTNVDESFIDVVRQIMRNEVNENQQRNAANISNNISKENDQQTLLAQSSNQLSKSNNYNGENNNSNTNNISNNNTDNNKKTTKSIPKPLGKVSTKQSIPKKKKKKSSCTIL</sequence>
<keyword evidence="5" id="KW-0488">Methylation</keyword>
<dbReference type="SUPFAM" id="SSF52540">
    <property type="entry name" value="P-loop containing nucleoside triphosphate hydrolases"/>
    <property type="match status" value="1"/>
</dbReference>
<dbReference type="AlphaFoldDB" id="A0A9P8PKM9"/>
<evidence type="ECO:0000256" key="10">
    <source>
        <dbReference type="ARBA" id="ARBA00023288"/>
    </source>
</evidence>
<comment type="caution">
    <text evidence="15">The sequence shown here is derived from an EMBL/GenBank/DDBJ whole genome shotgun (WGS) entry which is preliminary data.</text>
</comment>
<evidence type="ECO:0000256" key="6">
    <source>
        <dbReference type="ARBA" id="ARBA00022741"/>
    </source>
</evidence>
<evidence type="ECO:0000256" key="2">
    <source>
        <dbReference type="ARBA" id="ARBA00008344"/>
    </source>
</evidence>
<keyword evidence="16" id="KW-1185">Reference proteome</keyword>
<evidence type="ECO:0000313" key="15">
    <source>
        <dbReference type="EMBL" id="KAH3673305.1"/>
    </source>
</evidence>
<dbReference type="InterPro" id="IPR005225">
    <property type="entry name" value="Small_GTP-bd"/>
</dbReference>
<dbReference type="OrthoDB" id="5976022at2759"/>
<evidence type="ECO:0000256" key="1">
    <source>
        <dbReference type="ARBA" id="ARBA00004342"/>
    </source>
</evidence>
<dbReference type="NCBIfam" id="TIGR00231">
    <property type="entry name" value="small_GTP"/>
    <property type="match status" value="1"/>
</dbReference>
<dbReference type="PRINTS" id="PR00449">
    <property type="entry name" value="RASTRNSFRMNG"/>
</dbReference>
<organism evidence="15 16">
    <name type="scientific">Wickerhamomyces mucosus</name>
    <dbReference type="NCBI Taxonomy" id="1378264"/>
    <lineage>
        <taxon>Eukaryota</taxon>
        <taxon>Fungi</taxon>
        <taxon>Dikarya</taxon>
        <taxon>Ascomycota</taxon>
        <taxon>Saccharomycotina</taxon>
        <taxon>Saccharomycetes</taxon>
        <taxon>Phaffomycetales</taxon>
        <taxon>Wickerhamomycetaceae</taxon>
        <taxon>Wickerhamomyces</taxon>
    </lineage>
</organism>
<evidence type="ECO:0000256" key="7">
    <source>
        <dbReference type="ARBA" id="ARBA00022801"/>
    </source>
</evidence>
<feature type="compositionally biased region" description="Basic residues" evidence="14">
    <location>
        <begin position="248"/>
        <end position="261"/>
    </location>
</feature>
<dbReference type="SMART" id="SM00173">
    <property type="entry name" value="RAS"/>
    <property type="match status" value="1"/>
</dbReference>
<dbReference type="InterPro" id="IPR041841">
    <property type="entry name" value="Rsr1"/>
</dbReference>
<dbReference type="PROSITE" id="PS51421">
    <property type="entry name" value="RAS"/>
    <property type="match status" value="1"/>
</dbReference>
<reference evidence="15" key="2">
    <citation type="submission" date="2021-01" db="EMBL/GenBank/DDBJ databases">
        <authorList>
            <person name="Schikora-Tamarit M.A."/>
        </authorList>
    </citation>
    <scope>NUCLEOTIDE SEQUENCE</scope>
    <source>
        <strain evidence="15">CBS6341</strain>
    </source>
</reference>
<dbReference type="PANTHER" id="PTHR24070">
    <property type="entry name" value="RAS, DI-RAS, AND RHEB FAMILY MEMBERS OF SMALL GTPASE SUPERFAMILY"/>
    <property type="match status" value="1"/>
</dbReference>
<dbReference type="GO" id="GO:0003925">
    <property type="term" value="F:G protein activity"/>
    <property type="evidence" value="ECO:0007669"/>
    <property type="project" value="UniProtKB-EC"/>
</dbReference>
<evidence type="ECO:0000256" key="8">
    <source>
        <dbReference type="ARBA" id="ARBA00023134"/>
    </source>
</evidence>
<comment type="subcellular location">
    <subcellularLocation>
        <location evidence="1">Cell membrane</location>
        <topology evidence="1">Lipid-anchor</topology>
        <orientation evidence="1">Cytoplasmic side</orientation>
    </subcellularLocation>
</comment>
<evidence type="ECO:0000256" key="3">
    <source>
        <dbReference type="ARBA" id="ARBA00011984"/>
    </source>
</evidence>
<dbReference type="GO" id="GO:0005525">
    <property type="term" value="F:GTP binding"/>
    <property type="evidence" value="ECO:0007669"/>
    <property type="project" value="UniProtKB-KW"/>
</dbReference>
<reference evidence="15" key="1">
    <citation type="journal article" date="2021" name="Open Biol.">
        <title>Shared evolutionary footprints suggest mitochondrial oxidative damage underlies multiple complex I losses in fungi.</title>
        <authorList>
            <person name="Schikora-Tamarit M.A."/>
            <person name="Marcet-Houben M."/>
            <person name="Nosek J."/>
            <person name="Gabaldon T."/>
        </authorList>
    </citation>
    <scope>NUCLEOTIDE SEQUENCE</scope>
    <source>
        <strain evidence="15">CBS6341</strain>
    </source>
</reference>
<dbReference type="InterPro" id="IPR001806">
    <property type="entry name" value="Small_GTPase"/>
</dbReference>
<keyword evidence="7" id="KW-0378">Hydrolase</keyword>
<evidence type="ECO:0000256" key="13">
    <source>
        <dbReference type="ARBA" id="ARBA00072720"/>
    </source>
</evidence>
<dbReference type="Proteomes" id="UP000769528">
    <property type="component" value="Unassembled WGS sequence"/>
</dbReference>
<keyword evidence="10" id="KW-0449">Lipoprotein</keyword>
<keyword evidence="4" id="KW-1003">Cell membrane</keyword>
<dbReference type="CDD" id="cd04177">
    <property type="entry name" value="RSR1"/>
    <property type="match status" value="1"/>
</dbReference>
<dbReference type="EMBL" id="JAEUBF010001028">
    <property type="protein sequence ID" value="KAH3673305.1"/>
    <property type="molecule type" value="Genomic_DNA"/>
</dbReference>
<keyword evidence="9" id="KW-0472">Membrane</keyword>
<accession>A0A9P8PKM9</accession>
<evidence type="ECO:0000313" key="16">
    <source>
        <dbReference type="Proteomes" id="UP000769528"/>
    </source>
</evidence>
<gene>
    <name evidence="15" type="ORF">WICMUC_003765</name>
</gene>
<dbReference type="InterPro" id="IPR027417">
    <property type="entry name" value="P-loop_NTPase"/>
</dbReference>
<dbReference type="PROSITE" id="PS51419">
    <property type="entry name" value="RAB"/>
    <property type="match status" value="1"/>
</dbReference>
<keyword evidence="6" id="KW-0547">Nucleotide-binding</keyword>
<dbReference type="SMART" id="SM00175">
    <property type="entry name" value="RAB"/>
    <property type="match status" value="1"/>
</dbReference>
<comment type="similarity">
    <text evidence="2">Belongs to the small GTPase superfamily. Ras family.</text>
</comment>
<dbReference type="FunFam" id="3.40.50.300:FF:000631">
    <property type="entry name" value="Ras small monomeric GTPase"/>
    <property type="match status" value="1"/>
</dbReference>
<keyword evidence="8" id="KW-0342">GTP-binding</keyword>
<feature type="compositionally biased region" description="Low complexity" evidence="14">
    <location>
        <begin position="203"/>
        <end position="226"/>
    </location>
</feature>